<reference evidence="1 2" key="1">
    <citation type="journal article" date="2006" name="Science">
        <title>The genome of black cottonwood, Populus trichocarpa (Torr. &amp; Gray).</title>
        <authorList>
            <person name="Tuskan G.A."/>
            <person name="Difazio S."/>
            <person name="Jansson S."/>
            <person name="Bohlmann J."/>
            <person name="Grigoriev I."/>
            <person name="Hellsten U."/>
            <person name="Putnam N."/>
            <person name="Ralph S."/>
            <person name="Rombauts S."/>
            <person name="Salamov A."/>
            <person name="Schein J."/>
            <person name="Sterck L."/>
            <person name="Aerts A."/>
            <person name="Bhalerao R.R."/>
            <person name="Bhalerao R.P."/>
            <person name="Blaudez D."/>
            <person name="Boerjan W."/>
            <person name="Brun A."/>
            <person name="Brunner A."/>
            <person name="Busov V."/>
            <person name="Campbell M."/>
            <person name="Carlson J."/>
            <person name="Chalot M."/>
            <person name="Chapman J."/>
            <person name="Chen G.L."/>
            <person name="Cooper D."/>
            <person name="Coutinho P.M."/>
            <person name="Couturier J."/>
            <person name="Covert S."/>
            <person name="Cronk Q."/>
            <person name="Cunningham R."/>
            <person name="Davis J."/>
            <person name="Degroeve S."/>
            <person name="Dejardin A."/>
            <person name="Depamphilis C."/>
            <person name="Detter J."/>
            <person name="Dirks B."/>
            <person name="Dubchak I."/>
            <person name="Duplessis S."/>
            <person name="Ehlting J."/>
            <person name="Ellis B."/>
            <person name="Gendler K."/>
            <person name="Goodstein D."/>
            <person name="Gribskov M."/>
            <person name="Grimwood J."/>
            <person name="Groover A."/>
            <person name="Gunter L."/>
            <person name="Hamberger B."/>
            <person name="Heinze B."/>
            <person name="Helariutta Y."/>
            <person name="Henrissat B."/>
            <person name="Holligan D."/>
            <person name="Holt R."/>
            <person name="Huang W."/>
            <person name="Islam-Faridi N."/>
            <person name="Jones S."/>
            <person name="Jones-Rhoades M."/>
            <person name="Jorgensen R."/>
            <person name="Joshi C."/>
            <person name="Kangasjarvi J."/>
            <person name="Karlsson J."/>
            <person name="Kelleher C."/>
            <person name="Kirkpatrick R."/>
            <person name="Kirst M."/>
            <person name="Kohler A."/>
            <person name="Kalluri U."/>
            <person name="Larimer F."/>
            <person name="Leebens-Mack J."/>
            <person name="Leple J.C."/>
            <person name="Locascio P."/>
            <person name="Lou Y."/>
            <person name="Lucas S."/>
            <person name="Martin F."/>
            <person name="Montanini B."/>
            <person name="Napoli C."/>
            <person name="Nelson D.R."/>
            <person name="Nelson C."/>
            <person name="Nieminen K."/>
            <person name="Nilsson O."/>
            <person name="Pereda V."/>
            <person name="Peter G."/>
            <person name="Philippe R."/>
            <person name="Pilate G."/>
            <person name="Poliakov A."/>
            <person name="Razumovskaya J."/>
            <person name="Richardson P."/>
            <person name="Rinaldi C."/>
            <person name="Ritland K."/>
            <person name="Rouze P."/>
            <person name="Ryaboy D."/>
            <person name="Schmutz J."/>
            <person name="Schrader J."/>
            <person name="Segerman B."/>
            <person name="Shin H."/>
            <person name="Siddiqui A."/>
            <person name="Sterky F."/>
            <person name="Terry A."/>
            <person name="Tsai C.J."/>
            <person name="Uberbacher E."/>
            <person name="Unneberg P."/>
            <person name="Vahala J."/>
            <person name="Wall K."/>
            <person name="Wessler S."/>
            <person name="Yang G."/>
            <person name="Yin T."/>
            <person name="Douglas C."/>
            <person name="Marra M."/>
            <person name="Sandberg G."/>
            <person name="Van de Peer Y."/>
            <person name="Rokhsar D."/>
        </authorList>
    </citation>
    <scope>NUCLEOTIDE SEQUENCE [LARGE SCALE GENOMIC DNA]</scope>
    <source>
        <strain evidence="2">cv. Nisqually</strain>
    </source>
</reference>
<gene>
    <name evidence="1" type="ORF">POPTR_006G103850v4</name>
</gene>
<dbReference type="Proteomes" id="UP000006729">
    <property type="component" value="Chromosome 6"/>
</dbReference>
<accession>A0ACC0STD6</accession>
<keyword evidence="2" id="KW-1185">Reference proteome</keyword>
<dbReference type="EMBL" id="CM009295">
    <property type="protein sequence ID" value="KAI9392511.1"/>
    <property type="molecule type" value="Genomic_DNA"/>
</dbReference>
<evidence type="ECO:0000313" key="1">
    <source>
        <dbReference type="EMBL" id="KAI9392511.1"/>
    </source>
</evidence>
<protein>
    <submittedName>
        <fullName evidence="1">Uncharacterized protein</fullName>
    </submittedName>
</protein>
<evidence type="ECO:0000313" key="2">
    <source>
        <dbReference type="Proteomes" id="UP000006729"/>
    </source>
</evidence>
<comment type="caution">
    <text evidence="1">The sequence shown here is derived from an EMBL/GenBank/DDBJ whole genome shotgun (WGS) entry which is preliminary data.</text>
</comment>
<name>A0ACC0STD6_POPTR</name>
<organism evidence="1 2">
    <name type="scientific">Populus trichocarpa</name>
    <name type="common">Western balsam poplar</name>
    <name type="synonym">Populus balsamifera subsp. trichocarpa</name>
    <dbReference type="NCBI Taxonomy" id="3694"/>
    <lineage>
        <taxon>Eukaryota</taxon>
        <taxon>Viridiplantae</taxon>
        <taxon>Streptophyta</taxon>
        <taxon>Embryophyta</taxon>
        <taxon>Tracheophyta</taxon>
        <taxon>Spermatophyta</taxon>
        <taxon>Magnoliopsida</taxon>
        <taxon>eudicotyledons</taxon>
        <taxon>Gunneridae</taxon>
        <taxon>Pentapetalae</taxon>
        <taxon>rosids</taxon>
        <taxon>fabids</taxon>
        <taxon>Malpighiales</taxon>
        <taxon>Salicaceae</taxon>
        <taxon>Saliceae</taxon>
        <taxon>Populus</taxon>
    </lineage>
</organism>
<proteinExistence type="predicted"/>
<sequence length="78" mass="8746">MLKLSKLLHFKGFQITFVNTEYSHKRLLKSRGSDSLDGLPDFQFEAIPDGLLQTEDSDATRDIPSACESIPQFTSLAQ</sequence>